<dbReference type="AlphaFoldDB" id="A0A678MI80"/>
<evidence type="ECO:0000256" key="7">
    <source>
        <dbReference type="SAM" id="Phobius"/>
    </source>
</evidence>
<dbReference type="Pfam" id="PF03944">
    <property type="entry name" value="Endotoxin_C"/>
    <property type="match status" value="1"/>
</dbReference>
<keyword evidence="3" id="KW-0749">Sporulation</keyword>
<keyword evidence="7" id="KW-0812">Transmembrane</keyword>
<dbReference type="Pfam" id="PF17997">
    <property type="entry name" value="Cry1Ac_D5"/>
    <property type="match status" value="1"/>
</dbReference>
<evidence type="ECO:0000256" key="5">
    <source>
        <dbReference type="ARBA" id="ARBA00029653"/>
    </source>
</evidence>
<dbReference type="Pfam" id="PF18449">
    <property type="entry name" value="Endotoxin_C2"/>
    <property type="match status" value="1"/>
</dbReference>
<feature type="domain" description="Pesticidal crystal protein" evidence="9">
    <location>
        <begin position="112"/>
        <end position="286"/>
    </location>
</feature>
<dbReference type="GO" id="GO:0090729">
    <property type="term" value="F:toxin activity"/>
    <property type="evidence" value="ECO:0007669"/>
    <property type="project" value="UniProtKB-KW"/>
</dbReference>
<evidence type="ECO:0000313" key="12">
    <source>
        <dbReference type="EMBL" id="AEJ35086.1"/>
    </source>
</evidence>
<dbReference type="InterPro" id="IPR005639">
    <property type="entry name" value="Pest_crys_dom_I"/>
</dbReference>
<comment type="similarity">
    <text evidence="1">Belongs to the delta endotoxin family.</text>
</comment>
<dbReference type="SUPFAM" id="SSF56849">
    <property type="entry name" value="delta-Endotoxin (insectocide), N-terminal domain"/>
    <property type="match status" value="1"/>
</dbReference>
<accession>A0A678MI80</accession>
<evidence type="ECO:0000259" key="8">
    <source>
        <dbReference type="Pfam" id="PF03944"/>
    </source>
</evidence>
<evidence type="ECO:0000256" key="6">
    <source>
        <dbReference type="SAM" id="Coils"/>
    </source>
</evidence>
<protein>
    <recommendedName>
        <fullName evidence="5">Crystaline entomocidal protoxin</fullName>
    </recommendedName>
</protein>
<dbReference type="InterPro" id="IPR054544">
    <property type="entry name" value="Pest_crys_Cry1Aa_dom-IV"/>
</dbReference>
<dbReference type="EMBL" id="HM485582">
    <property type="protein sequence ID" value="AEJ35086.1"/>
    <property type="molecule type" value="Genomic_DNA"/>
</dbReference>
<dbReference type="InterPro" id="IPR008979">
    <property type="entry name" value="Galactose-bd-like_sf"/>
</dbReference>
<reference evidence="12" key="1">
    <citation type="submission" date="2010-06" db="EMBL/GenBank/DDBJ databases">
        <title>Novel crystal protein genes from Bacillus thuringiensis strains.</title>
        <authorList>
            <person name="Geng C."/>
            <person name="Wu H."/>
            <person name="Meng Y."/>
            <person name="Liu Y."/>
            <person name="Peng D."/>
            <person name="Ruan L."/>
            <person name="Sun M."/>
        </authorList>
    </citation>
    <scope>NUCLEOTIDE SEQUENCE</scope>
    <source>
        <strain evidence="12">Sbt009</strain>
    </source>
</reference>
<dbReference type="InterPro" id="IPR036399">
    <property type="entry name" value="Pest_cryst_cen_dom_sf"/>
</dbReference>
<evidence type="ECO:0000256" key="3">
    <source>
        <dbReference type="ARBA" id="ARBA00022969"/>
    </source>
</evidence>
<dbReference type="Gene3D" id="2.100.10.10">
    <property type="entry name" value="Pesticidal crystal protein, central domain"/>
    <property type="match status" value="1"/>
</dbReference>
<dbReference type="Pfam" id="PF03945">
    <property type="entry name" value="Endotoxin_N"/>
    <property type="match status" value="1"/>
</dbReference>
<dbReference type="InterPro" id="IPR036716">
    <property type="entry name" value="Pest_crys_N_sf"/>
</dbReference>
<feature type="coiled-coil region" evidence="6">
    <location>
        <begin position="122"/>
        <end position="149"/>
    </location>
</feature>
<keyword evidence="7" id="KW-1133">Transmembrane helix</keyword>
<dbReference type="SUPFAM" id="SSF51096">
    <property type="entry name" value="delta-Endotoxin (insectocide), middle domain"/>
    <property type="match status" value="1"/>
</dbReference>
<evidence type="ECO:0000256" key="4">
    <source>
        <dbReference type="ARBA" id="ARBA00023026"/>
    </source>
</evidence>
<feature type="domain" description="Pesticidal crystal protein" evidence="8">
    <location>
        <begin position="466"/>
        <end position="601"/>
    </location>
</feature>
<evidence type="ECO:0000256" key="1">
    <source>
        <dbReference type="ARBA" id="ARBA00007819"/>
    </source>
</evidence>
<keyword evidence="7" id="KW-0472">Membrane</keyword>
<dbReference type="PANTHER" id="PTHR37003:SF2">
    <property type="entry name" value="PESTICIDAL CRYSTAL PROTEIN N-TERMINAL DOMAIN-CONTAINING PROTEIN"/>
    <property type="match status" value="1"/>
</dbReference>
<keyword evidence="4" id="KW-0843">Virulence</keyword>
<keyword evidence="2" id="KW-0800">Toxin</keyword>
<name>A0A678MI80_BACTU</name>
<organism evidence="12">
    <name type="scientific">Bacillus thuringiensis</name>
    <dbReference type="NCBI Taxonomy" id="1428"/>
    <lineage>
        <taxon>Bacteria</taxon>
        <taxon>Bacillati</taxon>
        <taxon>Bacillota</taxon>
        <taxon>Bacilli</taxon>
        <taxon>Bacillales</taxon>
        <taxon>Bacillaceae</taxon>
        <taxon>Bacillus</taxon>
        <taxon>Bacillus cereus group</taxon>
    </lineage>
</organism>
<dbReference type="Gene3D" id="2.60.120.260">
    <property type="entry name" value="Galactose-binding domain-like"/>
    <property type="match status" value="2"/>
</dbReference>
<proteinExistence type="inferred from homology"/>
<dbReference type="InterPro" id="IPR041587">
    <property type="entry name" value="Cry_V"/>
</dbReference>
<dbReference type="GO" id="GO:0005102">
    <property type="term" value="F:signaling receptor binding"/>
    <property type="evidence" value="ECO:0007669"/>
    <property type="project" value="InterPro"/>
</dbReference>
<dbReference type="GO" id="GO:0030435">
    <property type="term" value="P:sporulation resulting in formation of a cellular spore"/>
    <property type="evidence" value="ECO:0007669"/>
    <property type="project" value="UniProtKB-KW"/>
</dbReference>
<sequence>MSDKKGDKCMKQKRNAMKNKINAQSSPWFPANHKNKVEILQKGMNGVFDKKLGLNISPFPKVLTTCMQIVLKSIQFKSTLDIQIKEIFNCLWPMNADSQFIWQLCIAHLESLIQFDMPKSLKHNIFKRLQNIENEMKVYEKSFDEWQRTSNENVKKQELKKIIFNIESFLEECIRFFAMEKYELLLLVIYAQIANLHLLILRISLIYGEELDLTQEEQSVYQNKLISKIKLYTNYCTHQYKRGLFRIKKMQDYSCNSIEKWNLFNAYQKDMTLMVLDIISIWPTYDYSRYPMKTKIELTREIWTDIQYVSIENDKANLNKEVDFTLCTEPQIFEWLSTLEFYMRNSSNTSEFMGNIVGIHYSSYKTHHRKQHISRWWGEKSKYDYKLTVQNLQEYPVYNSIAQNSYESNQKVIKYIEKESQLLYHRLSRISGVIECPDKTNVSAITFAWAHVSVQETHDIDNKKLIIQIPASKAWSDETGKLRVIDGISTGGPLVLLEDTPLTISLNSKILHHLRIRYACNNNGVLRISKKPKLGSLSECIAEQAYKTTYEGSERDLVFESFDYLDFDFLLGETTSPYLIILERIQGTSPLIIDKIECIPVCITKRQHENNQYIKEAQKAVNQLFTNSLKNKLKFETTDYNVDQTAKKVESIYDSISLKEKVSLLRDVKHAKRLSKYRNLISNEDFGLPELISKNSWQFTHHVRVSCSDPQFKGYFLEIPSVKNVSLNEKDLFRNVYQKIDESKLKPYTRYIVRGFIGHCEDLEIWVTRYEKEVMSLQNVNNIVNNNGSVSHDTSHYFKVHIDVGNLDIEENLGIWVAFQITSPNGSATLGNIELIEMMPLSGKLLTQIKNTEEEWKKEKERRQLESNKSIQIANKAVKGLFDSSQEKKLNIVTSKKDILDALEKVENITYVYHSYLHNVVGNNFNVYKQLQERINRAFDLYQSRNKIMNGDFSRKDLGWNITPGIEFLKEEYRYFSLFIKHWSSSAVQEIELKSTCEYLLRVTGTKKAAGTGYVVCSGCASEYIQALFFTASEGERITKTIEVFPKTNRVQIEISTTNGTFLVESIELICLEDEKID</sequence>
<dbReference type="InterPro" id="IPR038979">
    <property type="entry name" value="Pest_crys"/>
</dbReference>
<dbReference type="InterPro" id="IPR005638">
    <property type="entry name" value="Pest_crys_dom-III"/>
</dbReference>
<feature type="domain" description="Pesticidal crystal protein Cry1Aa" evidence="11">
    <location>
        <begin position="614"/>
        <end position="673"/>
    </location>
</feature>
<evidence type="ECO:0000259" key="9">
    <source>
        <dbReference type="Pfam" id="PF03945"/>
    </source>
</evidence>
<feature type="transmembrane region" description="Helical" evidence="7">
    <location>
        <begin position="184"/>
        <end position="207"/>
    </location>
</feature>
<dbReference type="GO" id="GO:0001907">
    <property type="term" value="P:symbiont-mediated killing of host cell"/>
    <property type="evidence" value="ECO:0007669"/>
    <property type="project" value="InterPro"/>
</dbReference>
<evidence type="ECO:0000259" key="11">
    <source>
        <dbReference type="Pfam" id="PF18449"/>
    </source>
</evidence>
<dbReference type="PANTHER" id="PTHR37003">
    <property type="entry name" value="ENDOTOXIN_N DOMAIN-CONTAINING PROTEIN-RELATED"/>
    <property type="match status" value="1"/>
</dbReference>
<feature type="domain" description="Pesticidal crystal protein Cry" evidence="10">
    <location>
        <begin position="683"/>
        <end position="837"/>
    </location>
</feature>
<evidence type="ECO:0000259" key="10">
    <source>
        <dbReference type="Pfam" id="PF17997"/>
    </source>
</evidence>
<dbReference type="Gene3D" id="1.20.190.10">
    <property type="entry name" value="Pesticidal crystal protein, N-terminal domain"/>
    <property type="match status" value="1"/>
</dbReference>
<evidence type="ECO:0000256" key="2">
    <source>
        <dbReference type="ARBA" id="ARBA00022656"/>
    </source>
</evidence>
<dbReference type="SUPFAM" id="SSF49785">
    <property type="entry name" value="Galactose-binding domain-like"/>
    <property type="match status" value="1"/>
</dbReference>
<keyword evidence="6" id="KW-0175">Coiled coil</keyword>